<evidence type="ECO:0000256" key="6">
    <source>
        <dbReference type="ARBA" id="ARBA00022777"/>
    </source>
</evidence>
<dbReference type="InterPro" id="IPR011102">
    <property type="entry name" value="Sig_transdc_His_kinase_HWE"/>
</dbReference>
<dbReference type="RefSeq" id="WP_207415653.1">
    <property type="nucleotide sequence ID" value="NZ_CP061177.1"/>
</dbReference>
<dbReference type="Pfam" id="PF02518">
    <property type="entry name" value="HATPase_c"/>
    <property type="match status" value="1"/>
</dbReference>
<feature type="transmembrane region" description="Helical" evidence="8">
    <location>
        <begin position="40"/>
        <end position="63"/>
    </location>
</feature>
<keyword evidence="8" id="KW-0472">Membrane</keyword>
<keyword evidence="7" id="KW-0067">ATP-binding</keyword>
<feature type="domain" description="Histidine kinase" evidence="9">
    <location>
        <begin position="135"/>
        <end position="324"/>
    </location>
</feature>
<dbReference type="EC" id="2.7.13.3" evidence="2"/>
<feature type="transmembrane region" description="Helical" evidence="8">
    <location>
        <begin position="6"/>
        <end position="28"/>
    </location>
</feature>
<keyword evidence="4" id="KW-0808">Transferase</keyword>
<evidence type="ECO:0000256" key="8">
    <source>
        <dbReference type="SAM" id="Phobius"/>
    </source>
</evidence>
<evidence type="ECO:0000313" key="11">
    <source>
        <dbReference type="Proteomes" id="UP001518989"/>
    </source>
</evidence>
<comment type="catalytic activity">
    <reaction evidence="1">
        <text>ATP + protein L-histidine = ADP + protein N-phospho-L-histidine.</text>
        <dbReference type="EC" id="2.7.13.3"/>
    </reaction>
</comment>
<name>A0ABS3KPC9_9PROT</name>
<accession>A0ABS3KPC9</accession>
<keyword evidence="8" id="KW-0812">Transmembrane</keyword>
<dbReference type="EMBL" id="JACTNG010000002">
    <property type="protein sequence ID" value="MBO1078216.1"/>
    <property type="molecule type" value="Genomic_DNA"/>
</dbReference>
<evidence type="ECO:0000256" key="5">
    <source>
        <dbReference type="ARBA" id="ARBA00022741"/>
    </source>
</evidence>
<dbReference type="Proteomes" id="UP001518989">
    <property type="component" value="Unassembled WGS sequence"/>
</dbReference>
<proteinExistence type="predicted"/>
<evidence type="ECO:0000256" key="2">
    <source>
        <dbReference type="ARBA" id="ARBA00012438"/>
    </source>
</evidence>
<evidence type="ECO:0000313" key="10">
    <source>
        <dbReference type="EMBL" id="MBO1078216.1"/>
    </source>
</evidence>
<keyword evidence="11" id="KW-1185">Reference proteome</keyword>
<feature type="transmembrane region" description="Helical" evidence="8">
    <location>
        <begin position="83"/>
        <end position="102"/>
    </location>
</feature>
<evidence type="ECO:0000256" key="4">
    <source>
        <dbReference type="ARBA" id="ARBA00022679"/>
    </source>
</evidence>
<protein>
    <recommendedName>
        <fullName evidence="2">histidine kinase</fullName>
        <ecNumber evidence="2">2.7.13.3</ecNumber>
    </recommendedName>
</protein>
<comment type="caution">
    <text evidence="10">The sequence shown here is derived from an EMBL/GenBank/DDBJ whole genome shotgun (WGS) entry which is preliminary data.</text>
</comment>
<dbReference type="SUPFAM" id="SSF55874">
    <property type="entry name" value="ATPase domain of HSP90 chaperone/DNA topoisomerase II/histidine kinase"/>
    <property type="match status" value="1"/>
</dbReference>
<evidence type="ECO:0000256" key="1">
    <source>
        <dbReference type="ARBA" id="ARBA00000085"/>
    </source>
</evidence>
<dbReference type="InterPro" id="IPR036890">
    <property type="entry name" value="HATPase_C_sf"/>
</dbReference>
<dbReference type="PROSITE" id="PS50109">
    <property type="entry name" value="HIS_KIN"/>
    <property type="match status" value="1"/>
</dbReference>
<evidence type="ECO:0000256" key="3">
    <source>
        <dbReference type="ARBA" id="ARBA00022553"/>
    </source>
</evidence>
<dbReference type="Gene3D" id="3.30.565.10">
    <property type="entry name" value="Histidine kinase-like ATPase, C-terminal domain"/>
    <property type="match status" value="1"/>
</dbReference>
<dbReference type="Pfam" id="PF07568">
    <property type="entry name" value="HisKA_2"/>
    <property type="match status" value="1"/>
</dbReference>
<keyword evidence="5" id="KW-0547">Nucleotide-binding</keyword>
<dbReference type="PANTHER" id="PTHR41523">
    <property type="entry name" value="TWO-COMPONENT SYSTEM SENSOR PROTEIN"/>
    <property type="match status" value="1"/>
</dbReference>
<sequence length="326" mass="34530">MTRPRTLGGMAGLVAGVLLVAVLVRILLSLLLPAAWAQLVFLPAALLAGLGGGWIAVALSLLVMDIDLAFHPLPGLATPQAGGNALLLETVLVLTGGLGAMLRRQWLARPEEAAPSAPAPVAPDAEARIALLQHELSHRVKNNFQLVGSLLRLQARRAGNETASRILNTTVLRIQGMSALHESLYRNRDIGRVELAAYLREVCGRVAEAQRDGRPIQVTFEGDAAELPGEYALPLGLAVSELVSNALRHAFPAGQAGTVSVSLRRQGEELSLAVQDDGTGLPEETNEATGFGMLLVASCATQVEGELITQHRPTRFEIRFPATLAA</sequence>
<dbReference type="PANTHER" id="PTHR41523:SF8">
    <property type="entry name" value="ETHYLENE RESPONSE SENSOR PROTEIN"/>
    <property type="match status" value="1"/>
</dbReference>
<reference evidence="10 11" key="1">
    <citation type="submission" date="2020-09" db="EMBL/GenBank/DDBJ databases">
        <title>Roseomonas.</title>
        <authorList>
            <person name="Zhu W."/>
        </authorList>
    </citation>
    <scope>NUCLEOTIDE SEQUENCE [LARGE SCALE GENOMIC DNA]</scope>
    <source>
        <strain evidence="10 11">573</strain>
    </source>
</reference>
<keyword evidence="3" id="KW-0597">Phosphoprotein</keyword>
<keyword evidence="8" id="KW-1133">Transmembrane helix</keyword>
<dbReference type="InterPro" id="IPR011495">
    <property type="entry name" value="Sig_transdc_His_kin_sub2_dim/P"/>
</dbReference>
<dbReference type="InterPro" id="IPR003594">
    <property type="entry name" value="HATPase_dom"/>
</dbReference>
<evidence type="ECO:0000259" key="9">
    <source>
        <dbReference type="PROSITE" id="PS50109"/>
    </source>
</evidence>
<dbReference type="GO" id="GO:0016301">
    <property type="term" value="F:kinase activity"/>
    <property type="evidence" value="ECO:0007669"/>
    <property type="project" value="UniProtKB-KW"/>
</dbReference>
<keyword evidence="6 10" id="KW-0418">Kinase</keyword>
<organism evidence="10 11">
    <name type="scientific">Roseomonas haemaphysalidis</name>
    <dbReference type="NCBI Taxonomy" id="2768162"/>
    <lineage>
        <taxon>Bacteria</taxon>
        <taxon>Pseudomonadati</taxon>
        <taxon>Pseudomonadota</taxon>
        <taxon>Alphaproteobacteria</taxon>
        <taxon>Acetobacterales</taxon>
        <taxon>Roseomonadaceae</taxon>
        <taxon>Roseomonas</taxon>
    </lineage>
</organism>
<dbReference type="SMART" id="SM00911">
    <property type="entry name" value="HWE_HK"/>
    <property type="match status" value="1"/>
</dbReference>
<gene>
    <name evidence="10" type="ORF">IAI61_04175</name>
</gene>
<evidence type="ECO:0000256" key="7">
    <source>
        <dbReference type="ARBA" id="ARBA00022840"/>
    </source>
</evidence>
<dbReference type="SMART" id="SM00387">
    <property type="entry name" value="HATPase_c"/>
    <property type="match status" value="1"/>
</dbReference>
<dbReference type="InterPro" id="IPR005467">
    <property type="entry name" value="His_kinase_dom"/>
</dbReference>